<feature type="region of interest" description="Disordered" evidence="17">
    <location>
        <begin position="588"/>
        <end position="794"/>
    </location>
</feature>
<dbReference type="PANTHER" id="PTHR45797:SF3">
    <property type="entry name" value="TRANSCRIPTIONAL REGULATOR ATRX HOMOLOG"/>
    <property type="match status" value="1"/>
</dbReference>
<dbReference type="EnsemblMetazoa" id="XM_022796719">
    <property type="protein sequence ID" value="XP_022652454"/>
    <property type="gene ID" value="LOC111246700"/>
</dbReference>
<evidence type="ECO:0000256" key="16">
    <source>
        <dbReference type="SAM" id="Coils"/>
    </source>
</evidence>
<dbReference type="SUPFAM" id="SSF52540">
    <property type="entry name" value="P-loop containing nucleoside triphosphate hydrolases"/>
    <property type="match status" value="2"/>
</dbReference>
<feature type="compositionally biased region" description="Acidic residues" evidence="17">
    <location>
        <begin position="593"/>
        <end position="613"/>
    </location>
</feature>
<evidence type="ECO:0000256" key="3">
    <source>
        <dbReference type="ARBA" id="ARBA00007025"/>
    </source>
</evidence>
<dbReference type="RefSeq" id="XP_022652458.1">
    <property type="nucleotide sequence ID" value="XM_022796723.1"/>
</dbReference>
<evidence type="ECO:0000256" key="12">
    <source>
        <dbReference type="ARBA" id="ARBA00022895"/>
    </source>
</evidence>
<feature type="region of interest" description="Disordered" evidence="17">
    <location>
        <begin position="866"/>
        <end position="887"/>
    </location>
</feature>
<keyword evidence="7" id="KW-0863">Zinc-finger</keyword>
<evidence type="ECO:0000256" key="15">
    <source>
        <dbReference type="ARBA" id="ARBA00031106"/>
    </source>
</evidence>
<dbReference type="InterPro" id="IPR000330">
    <property type="entry name" value="SNF2_N"/>
</dbReference>
<evidence type="ECO:0000259" key="19">
    <source>
        <dbReference type="PROSITE" id="PS51194"/>
    </source>
</evidence>
<evidence type="ECO:0000313" key="22">
    <source>
        <dbReference type="Proteomes" id="UP000594260"/>
    </source>
</evidence>
<dbReference type="InterPro" id="IPR001650">
    <property type="entry name" value="Helicase_C-like"/>
</dbReference>
<dbReference type="Pfam" id="PF00271">
    <property type="entry name" value="Helicase_C"/>
    <property type="match status" value="1"/>
</dbReference>
<feature type="coiled-coil region" evidence="16">
    <location>
        <begin position="903"/>
        <end position="930"/>
    </location>
</feature>
<dbReference type="PROSITE" id="PS51194">
    <property type="entry name" value="HELICASE_CTER"/>
    <property type="match status" value="1"/>
</dbReference>
<dbReference type="GO" id="GO:0000781">
    <property type="term" value="C:chromosome, telomeric region"/>
    <property type="evidence" value="ECO:0007669"/>
    <property type="project" value="UniProtKB-SubCell"/>
</dbReference>
<keyword evidence="13" id="KW-0238">DNA-binding</keyword>
<keyword evidence="5" id="KW-0479">Metal-binding</keyword>
<evidence type="ECO:0000256" key="11">
    <source>
        <dbReference type="ARBA" id="ARBA00022840"/>
    </source>
</evidence>
<dbReference type="Gene3D" id="3.40.50.10810">
    <property type="entry name" value="Tandem AAA-ATPase domain"/>
    <property type="match status" value="1"/>
</dbReference>
<evidence type="ECO:0000256" key="10">
    <source>
        <dbReference type="ARBA" id="ARBA00022833"/>
    </source>
</evidence>
<feature type="region of interest" description="Disordered" evidence="17">
    <location>
        <begin position="9"/>
        <end position="33"/>
    </location>
</feature>
<feature type="region of interest" description="Disordered" evidence="17">
    <location>
        <begin position="471"/>
        <end position="495"/>
    </location>
</feature>
<feature type="region of interest" description="Disordered" evidence="17">
    <location>
        <begin position="352"/>
        <end position="394"/>
    </location>
</feature>
<dbReference type="InterPro" id="IPR038718">
    <property type="entry name" value="SNF2-like_sf"/>
</dbReference>
<evidence type="ECO:0000256" key="1">
    <source>
        <dbReference type="ARBA" id="ARBA00004123"/>
    </source>
</evidence>
<dbReference type="GO" id="GO:0016887">
    <property type="term" value="F:ATP hydrolysis activity"/>
    <property type="evidence" value="ECO:0007669"/>
    <property type="project" value="InterPro"/>
</dbReference>
<feature type="compositionally biased region" description="Basic residues" evidence="17">
    <location>
        <begin position="708"/>
        <end position="721"/>
    </location>
</feature>
<evidence type="ECO:0000256" key="9">
    <source>
        <dbReference type="ARBA" id="ARBA00022806"/>
    </source>
</evidence>
<dbReference type="Pfam" id="PF00176">
    <property type="entry name" value="SNF2-rel_dom"/>
    <property type="match status" value="1"/>
</dbReference>
<reference evidence="21" key="1">
    <citation type="submission" date="2021-01" db="UniProtKB">
        <authorList>
            <consortium name="EnsemblMetazoa"/>
        </authorList>
    </citation>
    <scope>IDENTIFICATION</scope>
</reference>
<dbReference type="SMART" id="SM00490">
    <property type="entry name" value="HELICc"/>
    <property type="match status" value="1"/>
</dbReference>
<dbReference type="GO" id="GO:0005634">
    <property type="term" value="C:nucleus"/>
    <property type="evidence" value="ECO:0007669"/>
    <property type="project" value="UniProtKB-SubCell"/>
</dbReference>
<dbReference type="GeneID" id="111246700"/>
<dbReference type="KEGG" id="vde:111246700"/>
<dbReference type="EnsemblMetazoa" id="XM_022796720">
    <property type="protein sequence ID" value="XP_022652455"/>
    <property type="gene ID" value="LOC111246700"/>
</dbReference>
<proteinExistence type="inferred from homology"/>
<feature type="compositionally biased region" description="Polar residues" evidence="17">
    <location>
        <begin position="473"/>
        <end position="490"/>
    </location>
</feature>
<dbReference type="EnsemblMetazoa" id="XM_022796723">
    <property type="protein sequence ID" value="XP_022652458"/>
    <property type="gene ID" value="LOC111246700"/>
</dbReference>
<feature type="compositionally biased region" description="Polar residues" evidence="17">
    <location>
        <begin position="374"/>
        <end position="394"/>
    </location>
</feature>
<dbReference type="RefSeq" id="XP_022652456.1">
    <property type="nucleotide sequence ID" value="XM_022796721.1"/>
</dbReference>
<evidence type="ECO:0000256" key="13">
    <source>
        <dbReference type="ARBA" id="ARBA00023125"/>
    </source>
</evidence>
<dbReference type="PROSITE" id="PS51533">
    <property type="entry name" value="ADD"/>
    <property type="match status" value="1"/>
</dbReference>
<comment type="similarity">
    <text evidence="3">Belongs to the SNF2/RAD54 helicase family.</text>
</comment>
<dbReference type="InterPro" id="IPR044574">
    <property type="entry name" value="ARIP4-like"/>
</dbReference>
<dbReference type="EnsemblMetazoa" id="XM_022796722">
    <property type="protein sequence ID" value="XP_022652457"/>
    <property type="gene ID" value="LOC111246700"/>
</dbReference>
<keyword evidence="16" id="KW-0175">Coiled coil</keyword>
<keyword evidence="9" id="KW-0347">Helicase</keyword>
<dbReference type="OMA" id="LERMSHG"/>
<protein>
    <recommendedName>
        <fullName evidence="15">ATP-dependent helicase ATRX</fullName>
    </recommendedName>
</protein>
<dbReference type="Proteomes" id="UP000594260">
    <property type="component" value="Unplaced"/>
</dbReference>
<dbReference type="OrthoDB" id="9900844at2759"/>
<keyword evidence="6" id="KW-0547">Nucleotide-binding</keyword>
<dbReference type="GO" id="GO:0008270">
    <property type="term" value="F:zinc ion binding"/>
    <property type="evidence" value="ECO:0007669"/>
    <property type="project" value="UniProtKB-KW"/>
</dbReference>
<dbReference type="PANTHER" id="PTHR45797">
    <property type="entry name" value="RAD54-LIKE"/>
    <property type="match status" value="1"/>
</dbReference>
<evidence type="ECO:0000256" key="8">
    <source>
        <dbReference type="ARBA" id="ARBA00022801"/>
    </source>
</evidence>
<feature type="domain" description="PHD-type" evidence="20">
    <location>
        <begin position="56"/>
        <end position="211"/>
    </location>
</feature>
<dbReference type="PROSITE" id="PS51192">
    <property type="entry name" value="HELICASE_ATP_BIND_1"/>
    <property type="match status" value="1"/>
</dbReference>
<keyword evidence="4" id="KW-0158">Chromosome</keyword>
<dbReference type="EnsemblMetazoa" id="XM_022796717">
    <property type="protein sequence ID" value="XP_022652452"/>
    <property type="gene ID" value="LOC111246700"/>
</dbReference>
<dbReference type="Gene3D" id="3.40.50.300">
    <property type="entry name" value="P-loop containing nucleotide triphosphate hydrolases"/>
    <property type="match status" value="1"/>
</dbReference>
<dbReference type="EnsemblMetazoa" id="XM_022796721">
    <property type="protein sequence ID" value="XP_022652456"/>
    <property type="gene ID" value="LOC111246700"/>
</dbReference>
<evidence type="ECO:0000256" key="17">
    <source>
        <dbReference type="SAM" id="MobiDB-lite"/>
    </source>
</evidence>
<dbReference type="RefSeq" id="XP_022652454.1">
    <property type="nucleotide sequence ID" value="XM_022796719.1"/>
</dbReference>
<keyword evidence="12" id="KW-0779">Telomere</keyword>
<feature type="compositionally biased region" description="Polar residues" evidence="17">
    <location>
        <begin position="763"/>
        <end position="779"/>
    </location>
</feature>
<dbReference type="GO" id="GO:0004386">
    <property type="term" value="F:helicase activity"/>
    <property type="evidence" value="ECO:0007669"/>
    <property type="project" value="UniProtKB-KW"/>
</dbReference>
<dbReference type="InterPro" id="IPR049730">
    <property type="entry name" value="SNF2/RAD54-like_C"/>
</dbReference>
<evidence type="ECO:0000256" key="5">
    <source>
        <dbReference type="ARBA" id="ARBA00022723"/>
    </source>
</evidence>
<evidence type="ECO:0000256" key="14">
    <source>
        <dbReference type="ARBA" id="ARBA00023242"/>
    </source>
</evidence>
<dbReference type="InterPro" id="IPR025766">
    <property type="entry name" value="ADD"/>
</dbReference>
<evidence type="ECO:0000256" key="4">
    <source>
        <dbReference type="ARBA" id="ARBA00022454"/>
    </source>
</evidence>
<keyword evidence="10" id="KW-0862">Zinc</keyword>
<evidence type="ECO:0000259" key="18">
    <source>
        <dbReference type="PROSITE" id="PS51192"/>
    </source>
</evidence>
<keyword evidence="22" id="KW-1185">Reference proteome</keyword>
<dbReference type="RefSeq" id="XP_022652459.1">
    <property type="nucleotide sequence ID" value="XM_022796724.1"/>
</dbReference>
<comment type="subcellular location">
    <subcellularLocation>
        <location evidence="2">Chromosome</location>
        <location evidence="2">Telomere</location>
    </subcellularLocation>
    <subcellularLocation>
        <location evidence="1">Nucleus</location>
    </subcellularLocation>
</comment>
<feature type="compositionally biased region" description="Polar residues" evidence="17">
    <location>
        <begin position="659"/>
        <end position="674"/>
    </location>
</feature>
<dbReference type="RefSeq" id="XP_022652455.1">
    <property type="nucleotide sequence ID" value="XM_022796720.1"/>
</dbReference>
<feature type="compositionally biased region" description="Polar residues" evidence="17">
    <location>
        <begin position="743"/>
        <end position="755"/>
    </location>
</feature>
<feature type="region of interest" description="Disordered" evidence="17">
    <location>
        <begin position="514"/>
        <end position="564"/>
    </location>
</feature>
<dbReference type="GO" id="GO:0003677">
    <property type="term" value="F:DNA binding"/>
    <property type="evidence" value="ECO:0007669"/>
    <property type="project" value="UniProtKB-KW"/>
</dbReference>
<feature type="region of interest" description="Disordered" evidence="17">
    <location>
        <begin position="1616"/>
        <end position="1635"/>
    </location>
</feature>
<feature type="domain" description="Helicase ATP-binding" evidence="18">
    <location>
        <begin position="987"/>
        <end position="1198"/>
    </location>
</feature>
<keyword evidence="11" id="KW-0067">ATP-binding</keyword>
<dbReference type="InterPro" id="IPR014001">
    <property type="entry name" value="Helicase_ATP-bd"/>
</dbReference>
<dbReference type="InParanoid" id="A0A7M7JJ38"/>
<sequence>MCLVEIQLHSNESEMSSTSDEDESVQNANGDTEGLSGSLKVPLLQYSSVILPATRVTPAFLEQHQAVCTACRTRVPHLRTRRLRVHPTLCTIVCRKCEEKLIAIFKSTTGIDGRRCHWCVTPILQEPSNSASAVLAEKGGARCNNVQCGQFVCRSCLKQNLTRDQLHAVRVSQEKGEWKCFRCNPQLIRPHQLYAATVAEYVRVRRRPVLLASPATNNDEVHQNLTDTKTNTFYGLCQQEVEKLSSSARSLVEACALYTTRQDGQSSLINQLEEHILLAGRFLKLQSNHDKSPQGNVSSATGDATFTDAPMGSILPVLDYDEKNVLIDVIRQQNEARKGQQSDEQRFQKLVHPENFNDQSTPVGENTAGRGDTSLVSSESALETTENTKGTLNTPASTALENILAPSNIKNEIDPDEIVYDEVASASPKSIKEKVSNDNHCLPVNTIDFDNDSKDSNATVDLPLVPNKRFNKQRLSNSSKIDENIQGTAHSDNDEDCELQSLLADIEPRRIVQHQHNGKKKPGPSGNDTNGDLKPKSSDAKVKKEMSGISKSRAPFASSDEEAGGVGGLNLSQPCDYGPIIVLSECEGLSDLMSDEDDDEDDDMEIYVEEDESQDSHEHSHSNRSLSVSEHNTREDTDGDVMQVVDERDDKQDRGPHTEGSNVLSNKANGTQNKKVLLKRLIPSMPMADTDASNSEDEEKSGACARLMKPRRKLSNVKRRLSQISSSEDDSSSNEWKRPRIGSDNQLELSSTRTANLDLGSEISGNPMSRTNDNPSGSTDVRPGDPVKSATVSKTKLPQDVLVVMDSDDDVIVSKEEMGHGKQKKVATSVPPVKKFSKQAIKAEFDPCVISSDDDEPATQRLTFPSVSNGIQSKGEIPAPGSAPTGRRNIREVMDENKLSGSTREANAAERERRQRIEELQNKYNQFERSFEQMAGPDGGKCVLEYDMTTKKPLVEVHPSLARRLKKHQSEGIKFLYRNLIETVSRLKCKEACTGAILAHCMGLGKTFQVICLVHTLLTHPLLKEHFKTVLVVCPLNVVNAWRCEIEQWIKRDDTIQEKFMLYNLHHEKDQILRESLMSKWTRSGGVLLITPNLLTVLLGAETEAGQRKRQRLLKLNKNNAARVKPNSASMNKMKSFLWDPGASVVVVDEGHTLKNSDTQVTQVVQMMKTRRKILLTGTPLQNNLVEYYTMVSLVSPDLLGTKQEFKNRFENPISNGQYKNSTVEDIQKMRRRASVLNKLLNNVVQRRDMSVLASILPPRQDYVLTIRLSPLQERLYSEFLGMLIKRAEEQPNNNGPTFKRLLQDFVLLRSTWTHPKLLVMPRKTCPKKQKVATLVDMLVFDSITPEQDAQLTQKDWYRPHLEGTDLDDIALGPKLFILFDIIQQCTLIEDKLVVFCTQLSALDLIEYLLRLMHENRIGGHSWVKNKDFFRMDGTTTAEDRQRFFGMFNDPDKPWARLFLVSTNAGKLGSTLIGANRMVLLDTSWNPSDDNQAVYRIYRIGQTKPVYIYRFVSFGTMEEKIYARNILKESTQHRVLDDSNMERHFTHEDVRDLYLFTPYEESEKVLPPVPKDRLLAELILRQKDNIVKVHEHQQMLQNLEDDLSEEDRRIAWEEYQREKDAPPGQQGAQESAGDTAFSKPPALLVVADQLLGQVAQFSAIFNNPNVPEEDKRKMIGQYLKKTKQARDKYEQVTKIDHQMLTECIRLKHPLEVTNKIVSRRQIVNSKIELLNEELRQINDFIKRLQQTPIRRALS</sequence>
<dbReference type="GO" id="GO:0005524">
    <property type="term" value="F:ATP binding"/>
    <property type="evidence" value="ECO:0007669"/>
    <property type="project" value="UniProtKB-KW"/>
</dbReference>
<evidence type="ECO:0000256" key="7">
    <source>
        <dbReference type="ARBA" id="ARBA00022771"/>
    </source>
</evidence>
<organism evidence="21 22">
    <name type="scientific">Varroa destructor</name>
    <name type="common">Honeybee mite</name>
    <dbReference type="NCBI Taxonomy" id="109461"/>
    <lineage>
        <taxon>Eukaryota</taxon>
        <taxon>Metazoa</taxon>
        <taxon>Ecdysozoa</taxon>
        <taxon>Arthropoda</taxon>
        <taxon>Chelicerata</taxon>
        <taxon>Arachnida</taxon>
        <taxon>Acari</taxon>
        <taxon>Parasitiformes</taxon>
        <taxon>Mesostigmata</taxon>
        <taxon>Gamasina</taxon>
        <taxon>Dermanyssoidea</taxon>
        <taxon>Varroidae</taxon>
        <taxon>Varroa</taxon>
    </lineage>
</organism>
<evidence type="ECO:0000313" key="21">
    <source>
        <dbReference type="EnsemblMetazoa" id="XP_022652458"/>
    </source>
</evidence>
<feature type="compositionally biased region" description="Basic and acidic residues" evidence="17">
    <location>
        <begin position="531"/>
        <end position="546"/>
    </location>
</feature>
<dbReference type="InterPro" id="IPR027417">
    <property type="entry name" value="P-loop_NTPase"/>
</dbReference>
<dbReference type="CDD" id="cd18793">
    <property type="entry name" value="SF2_C_SNF"/>
    <property type="match status" value="1"/>
</dbReference>
<dbReference type="RefSeq" id="XP_022652452.1">
    <property type="nucleotide sequence ID" value="XM_022796717.1"/>
</dbReference>
<keyword evidence="8" id="KW-0378">Hydrolase</keyword>
<accession>A0A7M7JJ38</accession>
<feature type="compositionally biased region" description="Basic and acidic residues" evidence="17">
    <location>
        <begin position="645"/>
        <end position="657"/>
    </location>
</feature>
<evidence type="ECO:0000256" key="6">
    <source>
        <dbReference type="ARBA" id="ARBA00022741"/>
    </source>
</evidence>
<evidence type="ECO:0000256" key="2">
    <source>
        <dbReference type="ARBA" id="ARBA00004574"/>
    </source>
</evidence>
<dbReference type="EnsemblMetazoa" id="XM_022796724">
    <property type="protein sequence ID" value="XP_022652459"/>
    <property type="gene ID" value="LOC111246700"/>
</dbReference>
<feature type="domain" description="Helicase C-terminal" evidence="19">
    <location>
        <begin position="1381"/>
        <end position="1551"/>
    </location>
</feature>
<evidence type="ECO:0000259" key="20">
    <source>
        <dbReference type="PROSITE" id="PS51533"/>
    </source>
</evidence>
<name>A0A7M7JJ38_VARDE</name>
<dbReference type="RefSeq" id="XP_022652457.1">
    <property type="nucleotide sequence ID" value="XM_022796722.1"/>
</dbReference>
<dbReference type="SMART" id="SM00487">
    <property type="entry name" value="DEXDc"/>
    <property type="match status" value="1"/>
</dbReference>
<keyword evidence="14" id="KW-0539">Nucleus</keyword>